<dbReference type="UniPathway" id="UPA00253">
    <property type="reaction ID" value="UER00329"/>
</dbReference>
<dbReference type="Gene3D" id="3.90.1150.10">
    <property type="entry name" value="Aspartate Aminotransferase, domain 1"/>
    <property type="match status" value="1"/>
</dbReference>
<evidence type="ECO:0000256" key="5">
    <source>
        <dbReference type="NCBIfam" id="TIGR01814"/>
    </source>
</evidence>
<feature type="binding site" evidence="4">
    <location>
        <begin position="129"/>
        <end position="132"/>
    </location>
    <ligand>
        <name>pyridoxal 5'-phosphate</name>
        <dbReference type="ChEBI" id="CHEBI:597326"/>
    </ligand>
</feature>
<keyword evidence="1 4" id="KW-0662">Pyridine nucleotide biosynthesis</keyword>
<dbReference type="PIRSF" id="PIRSF038800">
    <property type="entry name" value="KYNU"/>
    <property type="match status" value="1"/>
</dbReference>
<dbReference type="PANTHER" id="PTHR14084">
    <property type="entry name" value="KYNURENINASE"/>
    <property type="match status" value="1"/>
</dbReference>
<comment type="cofactor">
    <cofactor evidence="4 6">
        <name>pyridoxal 5'-phosphate</name>
        <dbReference type="ChEBI" id="CHEBI:597326"/>
    </cofactor>
</comment>
<dbReference type="RefSeq" id="WP_075038355.1">
    <property type="nucleotide sequence ID" value="NZ_FOSB01000021.1"/>
</dbReference>
<feature type="binding site" evidence="4">
    <location>
        <position position="235"/>
    </location>
    <ligand>
        <name>pyridoxal 5'-phosphate</name>
        <dbReference type="ChEBI" id="CHEBI:597326"/>
    </ligand>
</feature>
<organism evidence="7 8">
    <name type="scientific">Halobacillus dabanensis</name>
    <dbReference type="NCBI Taxonomy" id="240302"/>
    <lineage>
        <taxon>Bacteria</taxon>
        <taxon>Bacillati</taxon>
        <taxon>Bacillota</taxon>
        <taxon>Bacilli</taxon>
        <taxon>Bacillales</taxon>
        <taxon>Bacillaceae</taxon>
        <taxon>Halobacillus</taxon>
    </lineage>
</organism>
<evidence type="ECO:0000256" key="2">
    <source>
        <dbReference type="ARBA" id="ARBA00022801"/>
    </source>
</evidence>
<comment type="function">
    <text evidence="4 6">Catalyzes the cleavage of L-kynurenine (L-Kyn) and L-3-hydroxykynurenine (L-3OHKyn) into anthranilic acid (AA) and 3-hydroxyanthranilic acid (3-OHAA), respectively.</text>
</comment>
<dbReference type="GO" id="GO:0019805">
    <property type="term" value="P:quinolinate biosynthetic process"/>
    <property type="evidence" value="ECO:0007669"/>
    <property type="project" value="UniProtKB-UniRule"/>
</dbReference>
<dbReference type="OrthoDB" id="9812626at2"/>
<evidence type="ECO:0000256" key="4">
    <source>
        <dbReference type="HAMAP-Rule" id="MF_01970"/>
    </source>
</evidence>
<dbReference type="AlphaFoldDB" id="A0A1I4AT59"/>
<comment type="caution">
    <text evidence="4">Lacks conserved residue(s) required for the propagation of feature annotation.</text>
</comment>
<keyword evidence="3 4" id="KW-0663">Pyridoxal phosphate</keyword>
<dbReference type="HAMAP" id="MF_01970">
    <property type="entry name" value="Kynureninase"/>
    <property type="match status" value="1"/>
</dbReference>
<evidence type="ECO:0000256" key="6">
    <source>
        <dbReference type="PIRNR" id="PIRNR038800"/>
    </source>
</evidence>
<feature type="binding site" evidence="4">
    <location>
        <position position="101"/>
    </location>
    <ligand>
        <name>pyridoxal 5'-phosphate</name>
        <dbReference type="ChEBI" id="CHEBI:597326"/>
    </ligand>
</feature>
<comment type="subunit">
    <text evidence="4 6">Homodimer.</text>
</comment>
<dbReference type="GO" id="GO:0043420">
    <property type="term" value="P:anthranilate metabolic process"/>
    <property type="evidence" value="ECO:0007669"/>
    <property type="project" value="TreeGrafter"/>
</dbReference>
<dbReference type="GO" id="GO:0097053">
    <property type="term" value="P:L-kynurenine catabolic process"/>
    <property type="evidence" value="ECO:0007669"/>
    <property type="project" value="UniProtKB-UniRule"/>
</dbReference>
<proteinExistence type="inferred from homology"/>
<dbReference type="UniPathway" id="UPA00334">
    <property type="reaction ID" value="UER00455"/>
</dbReference>
<reference evidence="8" key="1">
    <citation type="submission" date="2016-10" db="EMBL/GenBank/DDBJ databases">
        <authorList>
            <person name="Varghese N."/>
            <person name="Submissions S."/>
        </authorList>
    </citation>
    <scope>NUCLEOTIDE SEQUENCE [LARGE SCALE GENOMIC DNA]</scope>
    <source>
        <strain evidence="8">CGMCC 1.3704</strain>
    </source>
</reference>
<dbReference type="EMBL" id="FOSB01000021">
    <property type="protein sequence ID" value="SFK59665.1"/>
    <property type="molecule type" value="Genomic_DNA"/>
</dbReference>
<dbReference type="InterPro" id="IPR010111">
    <property type="entry name" value="Kynureninase"/>
</dbReference>
<feature type="modified residue" description="N6-(pyridoxal phosphate)lysine" evidence="4">
    <location>
        <position position="236"/>
    </location>
</feature>
<dbReference type="GO" id="GO:0009435">
    <property type="term" value="P:NAD+ biosynthetic process"/>
    <property type="evidence" value="ECO:0007669"/>
    <property type="project" value="UniProtKB-UniRule"/>
</dbReference>
<feature type="binding site" evidence="4">
    <location>
        <position position="292"/>
    </location>
    <ligand>
        <name>pyridoxal 5'-phosphate</name>
        <dbReference type="ChEBI" id="CHEBI:597326"/>
    </ligand>
</feature>
<keyword evidence="8" id="KW-1185">Reference proteome</keyword>
<comment type="pathway">
    <text evidence="4 6">Amino-acid degradation; L-kynurenine degradation; L-alanine and anthranilate from L-kynurenine: step 1/1.</text>
</comment>
<comment type="catalytic activity">
    <reaction evidence="6">
        <text>3-hydroxy-L-kynurenine + H2O = 3-hydroxyanthranilate + L-alanine + H(+)</text>
        <dbReference type="Rhea" id="RHEA:25143"/>
        <dbReference type="ChEBI" id="CHEBI:15377"/>
        <dbReference type="ChEBI" id="CHEBI:15378"/>
        <dbReference type="ChEBI" id="CHEBI:36559"/>
        <dbReference type="ChEBI" id="CHEBI:57972"/>
        <dbReference type="ChEBI" id="CHEBI:58125"/>
        <dbReference type="EC" id="3.7.1.3"/>
    </reaction>
</comment>
<dbReference type="Proteomes" id="UP000183557">
    <property type="component" value="Unassembled WGS sequence"/>
</dbReference>
<dbReference type="InterPro" id="IPR015421">
    <property type="entry name" value="PyrdxlP-dep_Trfase_major"/>
</dbReference>
<keyword evidence="2 4" id="KW-0378">Hydrolase</keyword>
<evidence type="ECO:0000256" key="1">
    <source>
        <dbReference type="ARBA" id="ARBA00022642"/>
    </source>
</evidence>
<dbReference type="SUPFAM" id="SSF53383">
    <property type="entry name" value="PLP-dependent transferases"/>
    <property type="match status" value="1"/>
</dbReference>
<dbReference type="STRING" id="240302.BN982_01007"/>
<dbReference type="GO" id="GO:0019441">
    <property type="term" value="P:L-tryptophan catabolic process to kynurenine"/>
    <property type="evidence" value="ECO:0007669"/>
    <property type="project" value="TreeGrafter"/>
</dbReference>
<sequence length="425" mass="47770">MTKPAITRDSVKQLDQEDSMQKYKKEFYQENFHYMDGNSLGLLSQRAEKALTTSLEDWKEHAIEGWTEAEEPWFYMSEKIGRMTAPLIGAEAEEVISTGSITSNLHQLLATFYKPIGKRTKILADELNFPSDIYAMKSQLEWHGLNPDDHLIRVKSEDGSSLSEDNIIKEMDEDVAVLLLPSVLYRSGQVLDMKKITEAAHEHGIIVGFDLAHSIGALPHELNEWGVDFAVWCTYKYLNSGPGGVGGLYVNEKHLGKAPGLAGWFSSNKDKQFDMSHDLMHADTAGAFQIGTPHILSSAPLIGSLELFQEVGIEEVRNKSLKLTRLLMDLLHQELSGLGFQIANPLQDERRGGHVCLIHEEAASICKALKKENVIPDFRSPNVIRLAPIAFYTSFEDVYDVILTLKDIMENEKHKQYKNERGIIA</sequence>
<dbReference type="InterPro" id="IPR015422">
    <property type="entry name" value="PyrdxlP-dep_Trfase_small"/>
</dbReference>
<dbReference type="PANTHER" id="PTHR14084:SF0">
    <property type="entry name" value="KYNURENINASE"/>
    <property type="match status" value="1"/>
</dbReference>
<dbReference type="GO" id="GO:0005737">
    <property type="term" value="C:cytoplasm"/>
    <property type="evidence" value="ECO:0007669"/>
    <property type="project" value="UniProtKB-UniRule"/>
</dbReference>
<dbReference type="EC" id="3.7.1.3" evidence="4 5"/>
<evidence type="ECO:0000313" key="8">
    <source>
        <dbReference type="Proteomes" id="UP000183557"/>
    </source>
</evidence>
<comment type="catalytic activity">
    <reaction evidence="4 6">
        <text>L-kynurenine + H2O = anthranilate + L-alanine + H(+)</text>
        <dbReference type="Rhea" id="RHEA:16813"/>
        <dbReference type="ChEBI" id="CHEBI:15377"/>
        <dbReference type="ChEBI" id="CHEBI:15378"/>
        <dbReference type="ChEBI" id="CHEBI:16567"/>
        <dbReference type="ChEBI" id="CHEBI:57959"/>
        <dbReference type="ChEBI" id="CHEBI:57972"/>
        <dbReference type="EC" id="3.7.1.3"/>
    </reaction>
</comment>
<feature type="binding site" evidence="4">
    <location>
        <position position="210"/>
    </location>
    <ligand>
        <name>pyridoxal 5'-phosphate</name>
        <dbReference type="ChEBI" id="CHEBI:597326"/>
    </ligand>
</feature>
<dbReference type="NCBIfam" id="TIGR01814">
    <property type="entry name" value="kynureninase"/>
    <property type="match status" value="1"/>
</dbReference>
<comment type="pathway">
    <text evidence="4 6">Cofactor biosynthesis; NAD(+) biosynthesis; quinolinate from L-kynurenine: step 2/3.</text>
</comment>
<dbReference type="GO" id="GO:0030429">
    <property type="term" value="F:kynureninase activity"/>
    <property type="evidence" value="ECO:0007669"/>
    <property type="project" value="UniProtKB-UniRule"/>
</dbReference>
<name>A0A1I4AT59_HALDA</name>
<dbReference type="InterPro" id="IPR015424">
    <property type="entry name" value="PyrdxlP-dep_Trfase"/>
</dbReference>
<evidence type="ECO:0000313" key="7">
    <source>
        <dbReference type="EMBL" id="SFK59665.1"/>
    </source>
</evidence>
<feature type="binding site" evidence="4">
    <location>
        <position position="102"/>
    </location>
    <ligand>
        <name>pyridoxal 5'-phosphate</name>
        <dbReference type="ChEBI" id="CHEBI:597326"/>
    </ligand>
</feature>
<dbReference type="GO" id="GO:0030170">
    <property type="term" value="F:pyridoxal phosphate binding"/>
    <property type="evidence" value="ECO:0007669"/>
    <property type="project" value="UniProtKB-UniRule"/>
</dbReference>
<feature type="binding site" evidence="4">
    <location>
        <position position="213"/>
    </location>
    <ligand>
        <name>pyridoxal 5'-phosphate</name>
        <dbReference type="ChEBI" id="CHEBI:597326"/>
    </ligand>
</feature>
<accession>A0A1I4AT59</accession>
<evidence type="ECO:0000256" key="3">
    <source>
        <dbReference type="ARBA" id="ARBA00022898"/>
    </source>
</evidence>
<protein>
    <recommendedName>
        <fullName evidence="4 5">Kynureninase</fullName>
        <ecNumber evidence="4 5">3.7.1.3</ecNumber>
    </recommendedName>
    <alternativeName>
        <fullName evidence="4">L-kynurenine hydrolase</fullName>
    </alternativeName>
</protein>
<gene>
    <name evidence="4" type="primary">kynU</name>
    <name evidence="7" type="ORF">SAMN04487936_1214</name>
</gene>
<dbReference type="Gene3D" id="3.40.640.10">
    <property type="entry name" value="Type I PLP-dependent aspartate aminotransferase-like (Major domain)"/>
    <property type="match status" value="1"/>
</dbReference>
<dbReference type="Pfam" id="PF22580">
    <property type="entry name" value="KYNU_C"/>
    <property type="match status" value="1"/>
</dbReference>
<feature type="binding site" evidence="4">
    <location>
        <position position="264"/>
    </location>
    <ligand>
        <name>pyridoxal 5'-phosphate</name>
        <dbReference type="ChEBI" id="CHEBI:597326"/>
    </ligand>
</feature>
<comment type="similarity">
    <text evidence="4 6">Belongs to the kynureninase family.</text>
</comment>